<keyword evidence="2" id="KW-0812">Transmembrane</keyword>
<keyword evidence="2" id="KW-1133">Transmembrane helix</keyword>
<organism evidence="3 4">
    <name type="scientific">Branchiostoma lanceolatum</name>
    <name type="common">Common lancelet</name>
    <name type="synonym">Amphioxus lanceolatum</name>
    <dbReference type="NCBI Taxonomy" id="7740"/>
    <lineage>
        <taxon>Eukaryota</taxon>
        <taxon>Metazoa</taxon>
        <taxon>Chordata</taxon>
        <taxon>Cephalochordata</taxon>
        <taxon>Leptocardii</taxon>
        <taxon>Amphioxiformes</taxon>
        <taxon>Branchiostomatidae</taxon>
        <taxon>Branchiostoma</taxon>
    </lineage>
</organism>
<name>A0A8J9YZR7_BRALA</name>
<dbReference type="Proteomes" id="UP000838412">
    <property type="component" value="Chromosome 14"/>
</dbReference>
<accession>A0A8J9YZR7</accession>
<evidence type="ECO:0000313" key="4">
    <source>
        <dbReference type="Proteomes" id="UP000838412"/>
    </source>
</evidence>
<dbReference type="EMBL" id="OV696699">
    <property type="protein sequence ID" value="CAH1244903.1"/>
    <property type="molecule type" value="Genomic_DNA"/>
</dbReference>
<protein>
    <submittedName>
        <fullName evidence="3">Hypp7398 protein</fullName>
    </submittedName>
</protein>
<evidence type="ECO:0000256" key="2">
    <source>
        <dbReference type="SAM" id="Phobius"/>
    </source>
</evidence>
<proteinExistence type="predicted"/>
<feature type="transmembrane region" description="Helical" evidence="2">
    <location>
        <begin position="160"/>
        <end position="182"/>
    </location>
</feature>
<keyword evidence="2" id="KW-0472">Membrane</keyword>
<feature type="region of interest" description="Disordered" evidence="1">
    <location>
        <begin position="223"/>
        <end position="250"/>
    </location>
</feature>
<dbReference type="AlphaFoldDB" id="A0A8J9YZR7"/>
<evidence type="ECO:0000256" key="1">
    <source>
        <dbReference type="SAM" id="MobiDB-lite"/>
    </source>
</evidence>
<sequence length="250" mass="28724">MPISVQSGYTLEYISPSPTALFIPLLHLLKTQVAPRRYKRRSCTMRLFVGTLLVTMLVVAMLIDDSEGWRRRRRRRRRRSLQADADADGELMEVVQEARSLLEELDDLDDLDDMAAEHAPMEARGYEEDGKKPDKQPEVELATGIQPAPGLPKRSCTMRLFVGTLLVTMLVVAMLIDDSEGWDRSGRRRRRRRRSIRRTLQADADDKLVEVVQETRSLLEELDDLDDLDDMAAEHAPMEARGYEEDDDRK</sequence>
<feature type="compositionally biased region" description="Basic and acidic residues" evidence="1">
    <location>
        <begin position="232"/>
        <end position="250"/>
    </location>
</feature>
<keyword evidence="4" id="KW-1185">Reference proteome</keyword>
<gene>
    <name evidence="3" type="primary">Hypp7398</name>
    <name evidence="3" type="ORF">BLAG_LOCUS7419</name>
</gene>
<reference evidence="3" key="1">
    <citation type="submission" date="2022-01" db="EMBL/GenBank/DDBJ databases">
        <authorList>
            <person name="Braso-Vives M."/>
        </authorList>
    </citation>
    <scope>NUCLEOTIDE SEQUENCE</scope>
</reference>
<feature type="transmembrane region" description="Helical" evidence="2">
    <location>
        <begin position="45"/>
        <end position="63"/>
    </location>
</feature>
<evidence type="ECO:0000313" key="3">
    <source>
        <dbReference type="EMBL" id="CAH1244903.1"/>
    </source>
</evidence>